<name>A0ABV4BRT1_9CLOT</name>
<dbReference type="InterPro" id="IPR050695">
    <property type="entry name" value="N-acetylmuramoyl_amidase_3"/>
</dbReference>
<evidence type="ECO:0000259" key="1">
    <source>
        <dbReference type="SMART" id="SM00646"/>
    </source>
</evidence>
<keyword evidence="3" id="KW-1185">Reference proteome</keyword>
<dbReference type="SUPFAM" id="SSF53187">
    <property type="entry name" value="Zn-dependent exopeptidases"/>
    <property type="match status" value="1"/>
</dbReference>
<accession>A0ABV4BRT1</accession>
<evidence type="ECO:0000313" key="3">
    <source>
        <dbReference type="Proteomes" id="UP001564657"/>
    </source>
</evidence>
<keyword evidence="2" id="KW-0378">Hydrolase</keyword>
<gene>
    <name evidence="2" type="ORF">AB8U03_13635</name>
</gene>
<dbReference type="CDD" id="cd02696">
    <property type="entry name" value="MurNAc-LAA"/>
    <property type="match status" value="1"/>
</dbReference>
<organism evidence="2 3">
    <name type="scientific">Clostridium moutaii</name>
    <dbReference type="NCBI Taxonomy" id="3240932"/>
    <lineage>
        <taxon>Bacteria</taxon>
        <taxon>Bacillati</taxon>
        <taxon>Bacillota</taxon>
        <taxon>Clostridia</taxon>
        <taxon>Eubacteriales</taxon>
        <taxon>Clostridiaceae</taxon>
        <taxon>Clostridium</taxon>
    </lineage>
</organism>
<dbReference type="RefSeq" id="WP_369705111.1">
    <property type="nucleotide sequence ID" value="NZ_JBGEWD010000014.1"/>
</dbReference>
<dbReference type="Pfam" id="PF01520">
    <property type="entry name" value="Amidase_3"/>
    <property type="match status" value="1"/>
</dbReference>
<feature type="domain" description="MurNAc-LAA" evidence="1">
    <location>
        <begin position="66"/>
        <end position="171"/>
    </location>
</feature>
<dbReference type="EC" id="3.5.1.28" evidence="2"/>
<protein>
    <submittedName>
        <fullName evidence="2">N-acetylmuramoyl-L-alanine amidase</fullName>
        <ecNumber evidence="2">3.5.1.28</ecNumber>
    </submittedName>
</protein>
<evidence type="ECO:0000313" key="2">
    <source>
        <dbReference type="EMBL" id="MEY8001218.1"/>
    </source>
</evidence>
<dbReference type="GO" id="GO:0008745">
    <property type="term" value="F:N-acetylmuramoyl-L-alanine amidase activity"/>
    <property type="evidence" value="ECO:0007669"/>
    <property type="project" value="UniProtKB-EC"/>
</dbReference>
<dbReference type="SMART" id="SM00646">
    <property type="entry name" value="Ami_3"/>
    <property type="match status" value="1"/>
</dbReference>
<comment type="caution">
    <text evidence="2">The sequence shown here is derived from an EMBL/GenBank/DDBJ whole genome shotgun (WGS) entry which is preliminary data.</text>
</comment>
<dbReference type="EMBL" id="JBGEWD010000014">
    <property type="protein sequence ID" value="MEY8001218.1"/>
    <property type="molecule type" value="Genomic_DNA"/>
</dbReference>
<sequence length="251" mass="26936">MKIAVDEGHNRGQDIGAVAIGNENTMNIQTGEKVITKLQALGHEILRVIDKVPQGVSVSTSLADRVNAANSWGADLYVSIHANAGGGYGTEVWIGSESGRDVATKIVNQITALGFTNRGVKVQGVDGSHLYVLRYTNMKAILVEQCFVDSQDDMNNWNPESMANAIVAGITGQAITAPAPKPVEILKYDESIPTGPNIFQIPNTTFYIEKRADGDMGIHLDRGNYLTIRKGGSPVVAWNNNKGQGGSKILF</sequence>
<dbReference type="InterPro" id="IPR002508">
    <property type="entry name" value="MurNAc-LAA_cat"/>
</dbReference>
<dbReference type="PANTHER" id="PTHR30404">
    <property type="entry name" value="N-ACETYLMURAMOYL-L-ALANINE AMIDASE"/>
    <property type="match status" value="1"/>
</dbReference>
<dbReference type="PANTHER" id="PTHR30404:SF8">
    <property type="entry name" value="AUTOLYSIN PH-RELATED"/>
    <property type="match status" value="1"/>
</dbReference>
<reference evidence="2 3" key="1">
    <citation type="submission" date="2024-08" db="EMBL/GenBank/DDBJ databases">
        <title>Clostridium lapicellarii sp. nov., and Clostridium renhuaiense sp. nov., two species isolated from the mud in a fermentation cellar used for producing sauce-flavour Chinese liquors.</title>
        <authorList>
            <person name="Yang F."/>
            <person name="Wang H."/>
            <person name="Chen L.Q."/>
            <person name="Zhou N."/>
            <person name="Lu J.J."/>
            <person name="Pu X.X."/>
            <person name="Wan B."/>
            <person name="Wang L."/>
            <person name="Liu S.J."/>
        </authorList>
    </citation>
    <scope>NUCLEOTIDE SEQUENCE [LARGE SCALE GENOMIC DNA]</scope>
    <source>
        <strain evidence="2 3">MT-5</strain>
    </source>
</reference>
<proteinExistence type="predicted"/>
<dbReference type="Gene3D" id="3.40.630.40">
    <property type="entry name" value="Zn-dependent exopeptidases"/>
    <property type="match status" value="1"/>
</dbReference>
<dbReference type="Proteomes" id="UP001564657">
    <property type="component" value="Unassembled WGS sequence"/>
</dbReference>